<accession>A0A511N9Y2</accession>
<dbReference type="AlphaFoldDB" id="A0A511N9Y2"/>
<gene>
    <name evidence="1" type="ORF">DC3_52670</name>
</gene>
<evidence type="ECO:0000313" key="1">
    <source>
        <dbReference type="EMBL" id="GEM49632.1"/>
    </source>
</evidence>
<sequence>MQNPETFGHIIPFALDGKRFQCFVNAERCNAETGAVENERLYTSSLNDPQDAVQTVARVVRFYQNDLEAEEGPVQTTIQGTIVYKLKLDNHPSKKFMWITERVSADGKLTRVEDTEE</sequence>
<comment type="caution">
    <text evidence="1">The sequence shown here is derived from an EMBL/GenBank/DDBJ whole genome shotgun (WGS) entry which is preliminary data.</text>
</comment>
<protein>
    <submittedName>
        <fullName evidence="1">Uncharacterized protein</fullName>
    </submittedName>
</protein>
<name>A0A511N9Y2_DEIC1</name>
<evidence type="ECO:0000313" key="2">
    <source>
        <dbReference type="Proteomes" id="UP000321306"/>
    </source>
</evidence>
<dbReference type="EMBL" id="BJXB01000039">
    <property type="protein sequence ID" value="GEM49632.1"/>
    <property type="molecule type" value="Genomic_DNA"/>
</dbReference>
<dbReference type="RefSeq" id="WP_146890537.1">
    <property type="nucleotide sequence ID" value="NZ_BJXB01000039.1"/>
</dbReference>
<reference evidence="1 2" key="1">
    <citation type="submission" date="2019-07" db="EMBL/GenBank/DDBJ databases">
        <title>Whole genome shotgun sequence of Deinococcus cellulosilyticus NBRC 106333.</title>
        <authorList>
            <person name="Hosoyama A."/>
            <person name="Uohara A."/>
            <person name="Ohji S."/>
            <person name="Ichikawa N."/>
        </authorList>
    </citation>
    <scope>NUCLEOTIDE SEQUENCE [LARGE SCALE GENOMIC DNA]</scope>
    <source>
        <strain evidence="1 2">NBRC 106333</strain>
    </source>
</reference>
<dbReference type="Proteomes" id="UP000321306">
    <property type="component" value="Unassembled WGS sequence"/>
</dbReference>
<keyword evidence="2" id="KW-1185">Reference proteome</keyword>
<proteinExistence type="predicted"/>
<organism evidence="1 2">
    <name type="scientific">Deinococcus cellulosilyticus (strain DSM 18568 / NBRC 106333 / KACC 11606 / 5516J-15)</name>
    <dbReference type="NCBI Taxonomy" id="1223518"/>
    <lineage>
        <taxon>Bacteria</taxon>
        <taxon>Thermotogati</taxon>
        <taxon>Deinococcota</taxon>
        <taxon>Deinococci</taxon>
        <taxon>Deinococcales</taxon>
        <taxon>Deinococcaceae</taxon>
        <taxon>Deinococcus</taxon>
    </lineage>
</organism>